<dbReference type="AlphaFoldDB" id="A0A7T6ZC14"/>
<dbReference type="PANTHER" id="PTHR30399">
    <property type="entry name" value="UNCHARACTERIZED PROTEIN YGJP"/>
    <property type="match status" value="1"/>
</dbReference>
<feature type="domain" description="YgjP-like metallopeptidase" evidence="1">
    <location>
        <begin position="23"/>
        <end position="235"/>
    </location>
</feature>
<keyword evidence="3" id="KW-1185">Reference proteome</keyword>
<sequence length="243" mass="28564">MPSFNYGNTTIDYSLHYQAHKKDVSIAVEWLDGVQVTAPSDISTEKLHDILRKKAPWMIEKWYEFNEITVPACPKEFVSGEKFPYLGRQYRLKVYKESDRSRADLAFQKGQFLAYIPETSTNNEKNDQLYALFKNWYIRYGQRKVNARAKLYIQKLNVSPPANLTLKEQQLRWGSCTKEGAIYLNWKIVMAPVSVLDYVIVHELSHLKYADHSKNFWNTVHSILPDYEKRKEWLRVNGPTLHL</sequence>
<evidence type="ECO:0000313" key="3">
    <source>
        <dbReference type="Proteomes" id="UP000595349"/>
    </source>
</evidence>
<protein>
    <submittedName>
        <fullName evidence="2">M48 family metallopeptidase</fullName>
    </submittedName>
</protein>
<evidence type="ECO:0000313" key="2">
    <source>
        <dbReference type="EMBL" id="QQK80724.1"/>
    </source>
</evidence>
<dbReference type="InterPro" id="IPR002725">
    <property type="entry name" value="YgjP-like_metallopeptidase"/>
</dbReference>
<dbReference type="InterPro" id="IPR053136">
    <property type="entry name" value="UTP_pyrophosphatase-like"/>
</dbReference>
<dbReference type="KEGG" id="scib:HUG20_13015"/>
<proteinExistence type="predicted"/>
<dbReference type="PANTHER" id="PTHR30399:SF1">
    <property type="entry name" value="UTP PYROPHOSPHATASE"/>
    <property type="match status" value="1"/>
</dbReference>
<dbReference type="Pfam" id="PF01863">
    <property type="entry name" value="YgjP-like"/>
    <property type="match status" value="1"/>
</dbReference>
<dbReference type="Gene3D" id="3.30.2010.10">
    <property type="entry name" value="Metalloproteases ('zincins'), catalytic domain"/>
    <property type="match status" value="1"/>
</dbReference>
<dbReference type="Proteomes" id="UP000595349">
    <property type="component" value="Chromosome"/>
</dbReference>
<dbReference type="RefSeq" id="WP_200085092.1">
    <property type="nucleotide sequence ID" value="NZ_CP054706.1"/>
</dbReference>
<dbReference type="EMBL" id="CP054706">
    <property type="protein sequence ID" value="QQK80724.1"/>
    <property type="molecule type" value="Genomic_DNA"/>
</dbReference>
<evidence type="ECO:0000259" key="1">
    <source>
        <dbReference type="Pfam" id="PF01863"/>
    </source>
</evidence>
<gene>
    <name evidence="2" type="ORF">HUG20_13015</name>
</gene>
<reference evidence="2 3" key="1">
    <citation type="submission" date="2020-06" db="EMBL/GenBank/DDBJ databases">
        <title>Genomic analysis of Salicibibacter sp. NKC21-4.</title>
        <authorList>
            <person name="Oh Y.J."/>
        </authorList>
    </citation>
    <scope>NUCLEOTIDE SEQUENCE [LARGE SCALE GENOMIC DNA]</scope>
    <source>
        <strain evidence="2 3">NKC21-4</strain>
    </source>
</reference>
<name>A0A7T6ZC14_9BACI</name>
<accession>A0A7T6ZC14</accession>
<organism evidence="2 3">
    <name type="scientific">Salicibibacter cibi</name>
    <dbReference type="NCBI Taxonomy" id="2743001"/>
    <lineage>
        <taxon>Bacteria</taxon>
        <taxon>Bacillati</taxon>
        <taxon>Bacillota</taxon>
        <taxon>Bacilli</taxon>
        <taxon>Bacillales</taxon>
        <taxon>Bacillaceae</taxon>
        <taxon>Salicibibacter</taxon>
    </lineage>
</organism>
<dbReference type="CDD" id="cd07344">
    <property type="entry name" value="M48_yhfN_like"/>
    <property type="match status" value="1"/>
</dbReference>